<feature type="domain" description="Kazal-like" evidence="13">
    <location>
        <begin position="188"/>
        <end position="234"/>
    </location>
</feature>
<dbReference type="SMART" id="SM00280">
    <property type="entry name" value="KAZAL"/>
    <property type="match status" value="5"/>
</dbReference>
<dbReference type="PANTHER" id="PTHR13866">
    <property type="entry name" value="SPARC OSTEONECTIN"/>
    <property type="match status" value="1"/>
</dbReference>
<protein>
    <submittedName>
        <fullName evidence="14">Agrin-like</fullName>
    </submittedName>
</protein>
<keyword evidence="1 7" id="KW-0245">EGF-like domain</keyword>
<feature type="domain" description="Laminin EGF-like" evidence="12">
    <location>
        <begin position="801"/>
        <end position="853"/>
    </location>
</feature>
<dbReference type="GO" id="GO:0005518">
    <property type="term" value="F:collagen binding"/>
    <property type="evidence" value="ECO:0007669"/>
    <property type="project" value="TreeGrafter"/>
</dbReference>
<dbReference type="InterPro" id="IPR003884">
    <property type="entry name" value="FacI_MAC"/>
</dbReference>
<feature type="domain" description="Laminin EGF-like" evidence="12">
    <location>
        <begin position="854"/>
        <end position="901"/>
    </location>
</feature>
<feature type="region of interest" description="Disordered" evidence="9">
    <location>
        <begin position="552"/>
        <end position="613"/>
    </location>
</feature>
<feature type="compositionally biased region" description="Low complexity" evidence="9">
    <location>
        <begin position="597"/>
        <end position="613"/>
    </location>
</feature>
<dbReference type="RefSeq" id="XP_028135950.1">
    <property type="nucleotide sequence ID" value="XM_028280149.1"/>
</dbReference>
<dbReference type="GO" id="GO:0048731">
    <property type="term" value="P:system development"/>
    <property type="evidence" value="ECO:0007669"/>
    <property type="project" value="UniProtKB-ARBA"/>
</dbReference>
<dbReference type="CDD" id="cd00055">
    <property type="entry name" value="EGF_Lam"/>
    <property type="match status" value="2"/>
</dbReference>
<comment type="caution">
    <text evidence="7">Lacks conserved residue(s) required for the propagation of feature annotation.</text>
</comment>
<dbReference type="InterPro" id="IPR013320">
    <property type="entry name" value="ConA-like_dom_sf"/>
</dbReference>
<dbReference type="InterPro" id="IPR036058">
    <property type="entry name" value="Kazal_dom_sf"/>
</dbReference>
<keyword evidence="3" id="KW-0677">Repeat</keyword>
<feature type="domain" description="EGF-like" evidence="11">
    <location>
        <begin position="1289"/>
        <end position="1325"/>
    </location>
</feature>
<feature type="compositionally biased region" description="Polar residues" evidence="9">
    <location>
        <begin position="675"/>
        <end position="695"/>
    </location>
</feature>
<feature type="disulfide bond" evidence="8">
    <location>
        <begin position="854"/>
        <end position="866"/>
    </location>
</feature>
<dbReference type="Pfam" id="PF00008">
    <property type="entry name" value="EGF"/>
    <property type="match status" value="1"/>
</dbReference>
<feature type="disulfide bond" evidence="7">
    <location>
        <begin position="1315"/>
        <end position="1324"/>
    </location>
</feature>
<dbReference type="GO" id="GO:0048513">
    <property type="term" value="P:animal organ development"/>
    <property type="evidence" value="ECO:0007669"/>
    <property type="project" value="UniProtKB-ARBA"/>
</dbReference>
<feature type="domain" description="Kazal-like" evidence="13">
    <location>
        <begin position="431"/>
        <end position="466"/>
    </location>
</feature>
<feature type="disulfide bond" evidence="8">
    <location>
        <begin position="803"/>
        <end position="820"/>
    </location>
</feature>
<dbReference type="OrthoDB" id="88467at2759"/>
<evidence type="ECO:0000256" key="9">
    <source>
        <dbReference type="SAM" id="MobiDB-lite"/>
    </source>
</evidence>
<evidence type="ECO:0000256" key="6">
    <source>
        <dbReference type="ARBA" id="ARBA00023180"/>
    </source>
</evidence>
<dbReference type="PROSITE" id="PS01248">
    <property type="entry name" value="EGF_LAM_1"/>
    <property type="match status" value="1"/>
</dbReference>
<dbReference type="PROSITE" id="PS50026">
    <property type="entry name" value="EGF_3"/>
    <property type="match status" value="3"/>
</dbReference>
<dbReference type="CDD" id="cd00104">
    <property type="entry name" value="KAZAL_FS"/>
    <property type="match status" value="4"/>
</dbReference>
<dbReference type="SMART" id="SM00181">
    <property type="entry name" value="EGF"/>
    <property type="match status" value="5"/>
</dbReference>
<dbReference type="Gene3D" id="2.10.25.10">
    <property type="entry name" value="Laminin"/>
    <property type="match status" value="5"/>
</dbReference>
<dbReference type="GO" id="GO:0050840">
    <property type="term" value="F:extracellular matrix binding"/>
    <property type="evidence" value="ECO:0007669"/>
    <property type="project" value="TreeGrafter"/>
</dbReference>
<dbReference type="PROSITE" id="PS50027">
    <property type="entry name" value="EGF_LAM_2"/>
    <property type="match status" value="2"/>
</dbReference>
<dbReference type="InterPro" id="IPR002350">
    <property type="entry name" value="Kazal_dom"/>
</dbReference>
<dbReference type="SMART" id="SM00282">
    <property type="entry name" value="LamG"/>
    <property type="match status" value="3"/>
</dbReference>
<dbReference type="InterPro" id="IPR001881">
    <property type="entry name" value="EGF-like_Ca-bd_dom"/>
</dbReference>
<evidence type="ECO:0000259" key="13">
    <source>
        <dbReference type="PROSITE" id="PS51465"/>
    </source>
</evidence>
<feature type="region of interest" description="Disordered" evidence="9">
    <location>
        <begin position="661"/>
        <end position="696"/>
    </location>
</feature>
<evidence type="ECO:0000259" key="12">
    <source>
        <dbReference type="PROSITE" id="PS50027"/>
    </source>
</evidence>
<dbReference type="Pfam" id="PF00054">
    <property type="entry name" value="Laminin_G_1"/>
    <property type="match status" value="2"/>
</dbReference>
<feature type="domain" description="EGF-like" evidence="11">
    <location>
        <begin position="1065"/>
        <end position="1102"/>
    </location>
</feature>
<dbReference type="PANTHER" id="PTHR13866:SF14">
    <property type="entry name" value="BM-40"/>
    <property type="match status" value="1"/>
</dbReference>
<dbReference type="GO" id="GO:0005509">
    <property type="term" value="F:calcium ion binding"/>
    <property type="evidence" value="ECO:0007669"/>
    <property type="project" value="InterPro"/>
</dbReference>
<keyword evidence="4" id="KW-0221">Differentiation</keyword>
<proteinExistence type="predicted"/>
<feature type="disulfide bond" evidence="7">
    <location>
        <begin position="1092"/>
        <end position="1101"/>
    </location>
</feature>
<dbReference type="SMART" id="SM00180">
    <property type="entry name" value="EGF_Lam"/>
    <property type="match status" value="2"/>
</dbReference>
<dbReference type="InParanoid" id="A0A6P7FT13"/>
<dbReference type="InterPro" id="IPR003645">
    <property type="entry name" value="Fol_N"/>
</dbReference>
<dbReference type="PROSITE" id="PS51465">
    <property type="entry name" value="KAZAL_2"/>
    <property type="match status" value="5"/>
</dbReference>
<dbReference type="SMART" id="SM00179">
    <property type="entry name" value="EGF_CA"/>
    <property type="match status" value="3"/>
</dbReference>
<dbReference type="CDD" id="cd00110">
    <property type="entry name" value="LamG"/>
    <property type="match status" value="3"/>
</dbReference>
<keyword evidence="5 7" id="KW-1015">Disulfide bond</keyword>
<reference evidence="14" key="1">
    <citation type="submission" date="2025-08" db="UniProtKB">
        <authorList>
            <consortium name="RefSeq"/>
        </authorList>
    </citation>
    <scope>IDENTIFICATION</scope>
    <source>
        <tissue evidence="14">Whole insect</tissue>
    </source>
</reference>
<dbReference type="FunFam" id="2.10.25.10:FF:000134">
    <property type="entry name" value="Transmembrane agrin"/>
    <property type="match status" value="1"/>
</dbReference>
<feature type="region of interest" description="Disordered" evidence="9">
    <location>
        <begin position="626"/>
        <end position="645"/>
    </location>
</feature>
<dbReference type="SMART" id="SM00274">
    <property type="entry name" value="FOLN"/>
    <property type="match status" value="4"/>
</dbReference>
<evidence type="ECO:0000256" key="7">
    <source>
        <dbReference type="PROSITE-ProRule" id="PRU00076"/>
    </source>
</evidence>
<evidence type="ECO:0000256" key="4">
    <source>
        <dbReference type="ARBA" id="ARBA00022782"/>
    </source>
</evidence>
<feature type="compositionally biased region" description="Acidic residues" evidence="9">
    <location>
        <begin position="565"/>
        <end position="575"/>
    </location>
</feature>
<feature type="disulfide bond" evidence="7">
    <location>
        <begin position="1489"/>
        <end position="1498"/>
    </location>
</feature>
<dbReference type="PROSITE" id="PS00022">
    <property type="entry name" value="EGF_1"/>
    <property type="match status" value="3"/>
</dbReference>
<feature type="domain" description="Kazal-like" evidence="13">
    <location>
        <begin position="928"/>
        <end position="984"/>
    </location>
</feature>
<organism evidence="14">
    <name type="scientific">Diabrotica virgifera virgifera</name>
    <name type="common">western corn rootworm</name>
    <dbReference type="NCBI Taxonomy" id="50390"/>
    <lineage>
        <taxon>Eukaryota</taxon>
        <taxon>Metazoa</taxon>
        <taxon>Ecdysozoa</taxon>
        <taxon>Arthropoda</taxon>
        <taxon>Hexapoda</taxon>
        <taxon>Insecta</taxon>
        <taxon>Pterygota</taxon>
        <taxon>Neoptera</taxon>
        <taxon>Endopterygota</taxon>
        <taxon>Coleoptera</taxon>
        <taxon>Polyphaga</taxon>
        <taxon>Cucujiformia</taxon>
        <taxon>Chrysomeloidea</taxon>
        <taxon>Chrysomelidae</taxon>
        <taxon>Galerucinae</taxon>
        <taxon>Diabroticina</taxon>
        <taxon>Diabroticites</taxon>
        <taxon>Diabrotica</taxon>
    </lineage>
</organism>
<dbReference type="FunFam" id="2.10.25.10:FF:000057">
    <property type="entry name" value="protocadherin Fat 1 isoform X2"/>
    <property type="match status" value="1"/>
</dbReference>
<dbReference type="SUPFAM" id="SSF49899">
    <property type="entry name" value="Concanavalin A-like lectins/glucanases"/>
    <property type="match status" value="3"/>
</dbReference>
<dbReference type="InterPro" id="IPR001791">
    <property type="entry name" value="Laminin_G"/>
</dbReference>
<feature type="domain" description="Laminin G" evidence="10">
    <location>
        <begin position="1110"/>
        <end position="1288"/>
    </location>
</feature>
<dbReference type="SUPFAM" id="SSF100895">
    <property type="entry name" value="Kazal-type serine protease inhibitors"/>
    <property type="match status" value="5"/>
</dbReference>
<dbReference type="InterPro" id="IPR000742">
    <property type="entry name" value="EGF"/>
</dbReference>
<keyword evidence="8" id="KW-0424">Laminin EGF-like domain</keyword>
<evidence type="ECO:0000256" key="5">
    <source>
        <dbReference type="ARBA" id="ARBA00023157"/>
    </source>
</evidence>
<accession>A0A6P7FT13</accession>
<evidence type="ECO:0000313" key="14">
    <source>
        <dbReference type="RefSeq" id="XP_028135950.1"/>
    </source>
</evidence>
<evidence type="ECO:0000256" key="3">
    <source>
        <dbReference type="ARBA" id="ARBA00022737"/>
    </source>
</evidence>
<evidence type="ECO:0000256" key="8">
    <source>
        <dbReference type="PROSITE-ProRule" id="PRU00460"/>
    </source>
</evidence>
<dbReference type="Gene3D" id="3.30.60.30">
    <property type="match status" value="5"/>
</dbReference>
<evidence type="ECO:0000259" key="11">
    <source>
        <dbReference type="PROSITE" id="PS50026"/>
    </source>
</evidence>
<name>A0A6P7FT13_DIAVI</name>
<dbReference type="Gene3D" id="2.60.120.200">
    <property type="match status" value="3"/>
</dbReference>
<dbReference type="Pfam" id="PF02210">
    <property type="entry name" value="Laminin_G_2"/>
    <property type="match status" value="1"/>
</dbReference>
<keyword evidence="6" id="KW-0325">Glycoprotein</keyword>
<dbReference type="Pfam" id="PF00053">
    <property type="entry name" value="EGF_laminin"/>
    <property type="match status" value="2"/>
</dbReference>
<dbReference type="CDD" id="cd00054">
    <property type="entry name" value="EGF_CA"/>
    <property type="match status" value="3"/>
</dbReference>
<feature type="disulfide bond" evidence="8">
    <location>
        <begin position="801"/>
        <end position="813"/>
    </location>
</feature>
<dbReference type="SMART" id="SM00057">
    <property type="entry name" value="FIMAC"/>
    <property type="match status" value="2"/>
</dbReference>
<feature type="domain" description="Laminin G" evidence="10">
    <location>
        <begin position="1551"/>
        <end position="1728"/>
    </location>
</feature>
<evidence type="ECO:0000256" key="2">
    <source>
        <dbReference type="ARBA" id="ARBA00022729"/>
    </source>
</evidence>
<dbReference type="PRINTS" id="PR00011">
    <property type="entry name" value="EGFLAMININ"/>
</dbReference>
<sequence length="1733" mass="191717">MDDGEAKISTAEIVLLPLDIHHPPISFEFKCESCVNNPGLTGDAFYRDLHALNVLDVTSFLSQFNCDNLFKNKSLDDMIKQNDPCRDKECLFGSRCTVNPDGRNATCICPDKCPNYGDHTTSRPVCGSDGVNYGNQCELQRAACSSQTNITIKFYGKCGICGENGPCSEHECQFGGTCIERAGTAHCECPECPAEFEPICGSDGISYSNECKLRLEACKHRRNITVLYRGPCNLCQGVQCKFGGRCEAGECVCPKNCEEAGEEPVCASDMMTYPNECELLKARCAKGSKTAPISVVFYGDCREKFPSAGSLSTTFPNLTEQRTNQKTGQDMEVVVPQLTGNSILDGITTEKEACKDILSACMGSGILTKIAVISANVVIVDSAPVVFCCNILAACMGSGILTRIAVISANVVIVDSAPVEKAAVKLNNGTVCGTDGITYPSECELRQASCKTKQYIILAYKGNCGFKPRINYCNDKEGNLLTNKDDILLRWVGHFQELLEGEPTNNIELEYRNEELVEPPSVEEVKISIEKLRNHKSPGSDGIPAELFKHGGEQITKLSPQRTEDESEIDDSDNDSDFKVTHPKKRRLVVPAIVRRSASSSTSTSSSSSSCASDCTECLNNQNSLPAENVSRAEQEDGANVSDTNPLSETVVQFSEQTSPVQDKICKKRRKQPQKWKSNVSKALRNSGQAYQSMSKSKKYISERKVRPPCGVKWMEVKPCKGEKPLTDPVTERELDCGNGPFRQDCPAGSYCHQTAKFSKCCRKNEAVVEKKDCEESWFGCCPDGKTPAQGQNFGGCPSICECNKLGSYSDICDPETKQCKCKPGVGGTKCDRCEPGFWGLPKISAGYQGCIPCGCSTFGSVRDDCEQMTGRCVCKPGVQGQKCTICTNHNKYLGPNGCVSATDLASMANPSTCAERNCYFGAVCIEKDRKALCECHLNCTNSRDSQVVCGSDGKTYSSSCDLRRSACKLQRDIVLQGFGSCKDDIQSTDWPYSGVNPKQFTQPDEISSPLSKSTRHLLVPDPRYYYERSSNVHPVSFPGTDFGGNEPNTNMLYRNRANSADMDEFPACSSSPCNHGGTCIDLPASTYACVCTANFTGLLCELEITLTQYETPAFHGKSYARLRSLKAYHKLSIEVEFQSYTEDGVILYNQQKADGLGDFVSLAIINGFVEFKYNLGNGAVLIRSVDKIKKGEDHKVVIRRYHRDGVLKLDESEEITGQSSGSLKALDLLEDAFIGYVPTNYTRVYDNIGTSKGFQGCIKKLRIGRQEVEIHMRQEEWVLEVSGIYDCSDHACKFSPCQNKGKCLESDQLFQCDCPPKFTGEYCEKFEGPCIGEQCMFATDCQNKKLGIPCQEVTQNKWHRVVISREGREGRLQVDNSTEIQGYSGTPLTELNLETPLYIGSINNWKQIHRLSGASKGFKGIIQKVTFNHIPLHISSPLPDCTPAIPQNDSQCVSNIAYYEGTPCPPGNNPCLNNGICVPELDNFTCKCNGKYKGRYCETIDEENISIKLNGATYLQYTNRGYRSENLTNVTDNDEEIQNTTIEDEEIEHDNDFLDEHTFDYDVEDLEVLRKPERGNRYELKIRTFRSEGLILWRSKNRNQLQNYLSIAIVDGYPELSFNLGHNEPFWAIRSRTKVDDGEWHLIQVRRRKRMGFISVDGHNTNKGVAKTGAIALRTNSKLWIGGTSTLPLGLPSSYYKGFEGCIQKILIHGKPIDLLANNDISKINFCHDNEI</sequence>
<dbReference type="GO" id="GO:0030154">
    <property type="term" value="P:cell differentiation"/>
    <property type="evidence" value="ECO:0007669"/>
    <property type="project" value="UniProtKB-KW"/>
</dbReference>
<feature type="domain" description="EGF-like" evidence="11">
    <location>
        <begin position="1461"/>
        <end position="1499"/>
    </location>
</feature>
<dbReference type="Pfam" id="PF07648">
    <property type="entry name" value="Kazal_2"/>
    <property type="match status" value="5"/>
</dbReference>
<feature type="disulfide bond" evidence="8">
    <location>
        <begin position="856"/>
        <end position="873"/>
    </location>
</feature>
<evidence type="ECO:0000259" key="10">
    <source>
        <dbReference type="PROSITE" id="PS50025"/>
    </source>
</evidence>
<dbReference type="PROSITE" id="PS50025">
    <property type="entry name" value="LAM_G_DOMAIN"/>
    <property type="match status" value="2"/>
</dbReference>
<dbReference type="InterPro" id="IPR002049">
    <property type="entry name" value="LE_dom"/>
</dbReference>
<feature type="domain" description="Kazal-like" evidence="13">
    <location>
        <begin position="252"/>
        <end position="303"/>
    </location>
</feature>
<gene>
    <name evidence="14" type="primary">LOC114330735</name>
</gene>
<dbReference type="GO" id="GO:0009653">
    <property type="term" value="P:anatomical structure morphogenesis"/>
    <property type="evidence" value="ECO:0007669"/>
    <property type="project" value="UniProtKB-ARBA"/>
</dbReference>
<dbReference type="GO" id="GO:0005615">
    <property type="term" value="C:extracellular space"/>
    <property type="evidence" value="ECO:0007669"/>
    <property type="project" value="TreeGrafter"/>
</dbReference>
<dbReference type="SUPFAM" id="SSF57196">
    <property type="entry name" value="EGF/Laminin"/>
    <property type="match status" value="2"/>
</dbReference>
<keyword evidence="2" id="KW-0732">Signal</keyword>
<feature type="disulfide bond" evidence="8">
    <location>
        <begin position="875"/>
        <end position="884"/>
    </location>
</feature>
<dbReference type="FunFam" id="2.10.25.10:FF:000140">
    <property type="entry name" value="Transmembrane agrin"/>
    <property type="match status" value="1"/>
</dbReference>
<dbReference type="FunFam" id="3.30.60.30:FF:000024">
    <property type="entry name" value="Transmembrane agrin"/>
    <property type="match status" value="3"/>
</dbReference>
<feature type="domain" description="Kazal-like" evidence="13">
    <location>
        <begin position="101"/>
        <end position="160"/>
    </location>
</feature>
<feature type="disulfide bond" evidence="8">
    <location>
        <begin position="822"/>
        <end position="831"/>
    </location>
</feature>
<evidence type="ECO:0000256" key="1">
    <source>
        <dbReference type="ARBA" id="ARBA00022536"/>
    </source>
</evidence>